<evidence type="ECO:0000313" key="4">
    <source>
        <dbReference type="EMBL" id="CAI9969464.1"/>
    </source>
</evidence>
<evidence type="ECO:0000313" key="6">
    <source>
        <dbReference type="EMBL" id="CAL6108661.1"/>
    </source>
</evidence>
<feature type="compositionally biased region" description="Acidic residues" evidence="2">
    <location>
        <begin position="347"/>
        <end position="356"/>
    </location>
</feature>
<dbReference type="Proteomes" id="UP001642409">
    <property type="component" value="Unassembled WGS sequence"/>
</dbReference>
<dbReference type="EMBL" id="CAXDID020000655">
    <property type="protein sequence ID" value="CAL6108661.1"/>
    <property type="molecule type" value="Genomic_DNA"/>
</dbReference>
<keyword evidence="7" id="KW-1185">Reference proteome</keyword>
<dbReference type="Gene3D" id="1.25.40.20">
    <property type="entry name" value="Ankyrin repeat-containing domain"/>
    <property type="match status" value="1"/>
</dbReference>
<protein>
    <recommendedName>
        <fullName evidence="8">Ankyrin repeat protein</fullName>
    </recommendedName>
</protein>
<dbReference type="PROSITE" id="PS50297">
    <property type="entry name" value="ANK_REP_REGION"/>
    <property type="match status" value="1"/>
</dbReference>
<dbReference type="SMART" id="SM00248">
    <property type="entry name" value="ANK"/>
    <property type="match status" value="3"/>
</dbReference>
<dbReference type="EMBL" id="CATOUU010001059">
    <property type="protein sequence ID" value="CAI9969464.1"/>
    <property type="molecule type" value="Genomic_DNA"/>
</dbReference>
<dbReference type="PROSITE" id="PS50088">
    <property type="entry name" value="ANK_REPEAT"/>
    <property type="match status" value="1"/>
</dbReference>
<accession>A0AA86R0K7</accession>
<dbReference type="SUPFAM" id="SSF48403">
    <property type="entry name" value="Ankyrin repeat"/>
    <property type="match status" value="1"/>
</dbReference>
<evidence type="ECO:0008006" key="8">
    <source>
        <dbReference type="Google" id="ProtNLM"/>
    </source>
</evidence>
<evidence type="ECO:0000313" key="3">
    <source>
        <dbReference type="EMBL" id="CAI9926119.1"/>
    </source>
</evidence>
<dbReference type="Pfam" id="PF12796">
    <property type="entry name" value="Ank_2"/>
    <property type="match status" value="1"/>
</dbReference>
<dbReference type="EMBL" id="CATOUU010000361">
    <property type="protein sequence ID" value="CAI9926119.1"/>
    <property type="molecule type" value="Genomic_DNA"/>
</dbReference>
<feature type="compositionally biased region" description="Low complexity" evidence="2">
    <location>
        <begin position="329"/>
        <end position="340"/>
    </location>
</feature>
<proteinExistence type="predicted"/>
<reference evidence="5 7" key="2">
    <citation type="submission" date="2024-07" db="EMBL/GenBank/DDBJ databases">
        <authorList>
            <person name="Akdeniz Z."/>
        </authorList>
    </citation>
    <scope>NUCLEOTIDE SEQUENCE [LARGE SCALE GENOMIC DNA]</scope>
</reference>
<gene>
    <name evidence="3" type="ORF">HINF_LOCUS13764</name>
    <name evidence="4" type="ORF">HINF_LOCUS57109</name>
    <name evidence="5" type="ORF">HINF_LOCUS74438</name>
    <name evidence="6" type="ORF">HINF_LOCUS75073</name>
</gene>
<evidence type="ECO:0000256" key="1">
    <source>
        <dbReference type="PROSITE-ProRule" id="PRU00023"/>
    </source>
</evidence>
<dbReference type="AlphaFoldDB" id="A0AA86R0K7"/>
<feature type="repeat" description="ANK" evidence="1">
    <location>
        <begin position="47"/>
        <end position="79"/>
    </location>
</feature>
<organism evidence="4">
    <name type="scientific">Hexamita inflata</name>
    <dbReference type="NCBI Taxonomy" id="28002"/>
    <lineage>
        <taxon>Eukaryota</taxon>
        <taxon>Metamonada</taxon>
        <taxon>Diplomonadida</taxon>
        <taxon>Hexamitidae</taxon>
        <taxon>Hexamitinae</taxon>
        <taxon>Hexamita</taxon>
    </lineage>
</organism>
<dbReference type="InterPro" id="IPR002110">
    <property type="entry name" value="Ankyrin_rpt"/>
</dbReference>
<feature type="region of interest" description="Disordered" evidence="2">
    <location>
        <begin position="304"/>
        <end position="356"/>
    </location>
</feature>
<sequence>MFDLCKRDASWFISAQKNDIASIETKLNKNIGTRDFRQTKIDEGIIKGFTALHYACYNGCMEVVKFLVPHEIGLMTQKEVAIPAPGFSDCAKYKLVGGSTCLTIALLRGKGEVVKFLINHLETNKEAADQVIGHLDEENLCTYLMGTICTFDEAFKFLRNKTFIDAEFFLCATGDMTPVMNAAFFGRPYFAKIITELSEDPKYQEGIYKMALNRDSSEATCLELALLEVDYKKYGCTPEDKQETYQILKKLCIRAANFAKNADKKIWAPALHTFTQGLSFEQIFGADAVLHAETKEVVRKIDNVKKVEETSSDSDSDSDDSESEEKQKPAAAKPVQQAKPVAKKEESSDDSSDESS</sequence>
<evidence type="ECO:0000313" key="7">
    <source>
        <dbReference type="Proteomes" id="UP001642409"/>
    </source>
</evidence>
<feature type="compositionally biased region" description="Acidic residues" evidence="2">
    <location>
        <begin position="310"/>
        <end position="323"/>
    </location>
</feature>
<name>A0AA86R0K7_9EUKA</name>
<comment type="caution">
    <text evidence="4">The sequence shown here is derived from an EMBL/GenBank/DDBJ whole genome shotgun (WGS) entry which is preliminary data.</text>
</comment>
<reference evidence="4" key="1">
    <citation type="submission" date="2023-06" db="EMBL/GenBank/DDBJ databases">
        <authorList>
            <person name="Kurt Z."/>
        </authorList>
    </citation>
    <scope>NUCLEOTIDE SEQUENCE</scope>
</reference>
<dbReference type="InterPro" id="IPR036770">
    <property type="entry name" value="Ankyrin_rpt-contain_sf"/>
</dbReference>
<evidence type="ECO:0000256" key="2">
    <source>
        <dbReference type="SAM" id="MobiDB-lite"/>
    </source>
</evidence>
<dbReference type="EMBL" id="CAXDID020000633">
    <property type="protein sequence ID" value="CAL6107323.1"/>
    <property type="molecule type" value="Genomic_DNA"/>
</dbReference>
<evidence type="ECO:0000313" key="5">
    <source>
        <dbReference type="EMBL" id="CAL6107323.1"/>
    </source>
</evidence>
<keyword evidence="1" id="KW-0040">ANK repeat</keyword>